<evidence type="ECO:0000313" key="3">
    <source>
        <dbReference type="EMBL" id="KAF6835582.1"/>
    </source>
</evidence>
<comment type="caution">
    <text evidence="3">The sequence shown here is derived from an EMBL/GenBank/DDBJ whole genome shotgun (WGS) entry which is preliminary data.</text>
</comment>
<feature type="region of interest" description="Disordered" evidence="1">
    <location>
        <begin position="1"/>
        <end position="60"/>
    </location>
</feature>
<dbReference type="Proteomes" id="UP000654918">
    <property type="component" value="Unassembled WGS sequence"/>
</dbReference>
<keyword evidence="2" id="KW-1133">Transmembrane helix</keyword>
<accession>A0A8H6KQ20</accession>
<evidence type="ECO:0000256" key="2">
    <source>
        <dbReference type="SAM" id="Phobius"/>
    </source>
</evidence>
<sequence length="319" mass="34222">MAANAYAADTGGDDEESDLDVKPPVSKRSKTDGNLAGRLAKRSIDLTIDNKEHDNDRGPHHQEASVSFFIAQTDEWESQIMFAKLSWESILLRFTQERSNGSPRATASSCTCRKTPSPPLSKASYVNTENAFQVAPDALRPYRAGSFGRAEPRLEEESFRVMMELAQRQPNFVAFMGKFKFGVVSVPAKLKSGGVSVPAIIPVVRPEETLAPMEDVVVSNITAPIDVPIPDAPAAEEEYADAPAPTEPPTPRPKDSPDDGVGIGPGQDEDEGVEGIGEVAPAPLGGIEAHEIFVVLAAFFVIFGCVVGLCFLRSLEPSG</sequence>
<dbReference type="EMBL" id="WIGO01000039">
    <property type="protein sequence ID" value="KAF6835582.1"/>
    <property type="molecule type" value="Genomic_DNA"/>
</dbReference>
<gene>
    <name evidence="3" type="ORF">CPLU01_04258</name>
</gene>
<feature type="compositionally biased region" description="Basic and acidic residues" evidence="1">
    <location>
        <begin position="42"/>
        <end position="60"/>
    </location>
</feature>
<proteinExistence type="predicted"/>
<keyword evidence="2" id="KW-0812">Transmembrane</keyword>
<feature type="transmembrane region" description="Helical" evidence="2">
    <location>
        <begin position="292"/>
        <end position="312"/>
    </location>
</feature>
<keyword evidence="2" id="KW-0472">Membrane</keyword>
<reference evidence="3" key="1">
    <citation type="journal article" date="2020" name="Phytopathology">
        <title>Genome Sequence Resources of Colletotrichum truncatum, C. plurivorum, C. musicola, and C. sojae: Four Species Pathogenic to Soybean (Glycine max).</title>
        <authorList>
            <person name="Rogerio F."/>
            <person name="Boufleur T.R."/>
            <person name="Ciampi-Guillardi M."/>
            <person name="Sukno S.A."/>
            <person name="Thon M.R."/>
            <person name="Massola Junior N.S."/>
            <person name="Baroncelli R."/>
        </authorList>
    </citation>
    <scope>NUCLEOTIDE SEQUENCE</scope>
    <source>
        <strain evidence="3">LFN00145</strain>
    </source>
</reference>
<protein>
    <submittedName>
        <fullName evidence="3">Uncharacterized protein</fullName>
    </submittedName>
</protein>
<dbReference type="AlphaFoldDB" id="A0A8H6KQ20"/>
<name>A0A8H6KQ20_9PEZI</name>
<keyword evidence="4" id="KW-1185">Reference proteome</keyword>
<feature type="region of interest" description="Disordered" evidence="1">
    <location>
        <begin position="235"/>
        <end position="277"/>
    </location>
</feature>
<organism evidence="3 4">
    <name type="scientific">Colletotrichum plurivorum</name>
    <dbReference type="NCBI Taxonomy" id="2175906"/>
    <lineage>
        <taxon>Eukaryota</taxon>
        <taxon>Fungi</taxon>
        <taxon>Dikarya</taxon>
        <taxon>Ascomycota</taxon>
        <taxon>Pezizomycotina</taxon>
        <taxon>Sordariomycetes</taxon>
        <taxon>Hypocreomycetidae</taxon>
        <taxon>Glomerellales</taxon>
        <taxon>Glomerellaceae</taxon>
        <taxon>Colletotrichum</taxon>
        <taxon>Colletotrichum orchidearum species complex</taxon>
    </lineage>
</organism>
<evidence type="ECO:0000256" key="1">
    <source>
        <dbReference type="SAM" id="MobiDB-lite"/>
    </source>
</evidence>
<evidence type="ECO:0000313" key="4">
    <source>
        <dbReference type="Proteomes" id="UP000654918"/>
    </source>
</evidence>